<reference evidence="2 3" key="1">
    <citation type="journal article" date="2012" name="Eukaryot. Cell">
        <title>Draft genome sequence of Wickerhamomyces ciferrii NRRL Y-1031 F-60-10.</title>
        <authorList>
            <person name="Schneider J."/>
            <person name="Andrea H."/>
            <person name="Blom J."/>
            <person name="Jaenicke S."/>
            <person name="Ruckert C."/>
            <person name="Schorsch C."/>
            <person name="Szczepanowski R."/>
            <person name="Farwick M."/>
            <person name="Goesmann A."/>
            <person name="Puhler A."/>
            <person name="Schaffer S."/>
            <person name="Tauch A."/>
            <person name="Kohler T."/>
            <person name="Brinkrolf K."/>
        </authorList>
    </citation>
    <scope>NUCLEOTIDE SEQUENCE [LARGE SCALE GENOMIC DNA]</scope>
    <source>
        <strain evidence="3">ATCC 14091 / BCRC 22168 / CBS 111 / JCM 3599 / NBRC 0793 / NRRL Y-1031 F-60-10</strain>
    </source>
</reference>
<feature type="coiled-coil region" evidence="1">
    <location>
        <begin position="729"/>
        <end position="766"/>
    </location>
</feature>
<protein>
    <submittedName>
        <fullName evidence="2">Internalin-I</fullName>
    </submittedName>
</protein>
<dbReference type="AlphaFoldDB" id="K0KJ78"/>
<evidence type="ECO:0000313" key="2">
    <source>
        <dbReference type="EMBL" id="CCH41168.1"/>
    </source>
</evidence>
<organism evidence="2 3">
    <name type="scientific">Wickerhamomyces ciferrii (strain ATCC 14091 / BCRC 22168 / CBS 111 / JCM 3599 / NBRC 0793 / NRRL Y-1031 F-60-10)</name>
    <name type="common">Yeast</name>
    <name type="synonym">Pichia ciferrii</name>
    <dbReference type="NCBI Taxonomy" id="1206466"/>
    <lineage>
        <taxon>Eukaryota</taxon>
        <taxon>Fungi</taxon>
        <taxon>Dikarya</taxon>
        <taxon>Ascomycota</taxon>
        <taxon>Saccharomycotina</taxon>
        <taxon>Saccharomycetes</taxon>
        <taxon>Phaffomycetales</taxon>
        <taxon>Wickerhamomycetaceae</taxon>
        <taxon>Wickerhamomyces</taxon>
    </lineage>
</organism>
<dbReference type="HOGENOM" id="CLU_410609_0_0_1"/>
<accession>K0KJ78</accession>
<dbReference type="InParanoid" id="K0KJ78"/>
<sequence length="766" mass="88882">MFLVTNMKFNIQPYAVLIKHINIQSDIIQSSLGIWSNIMNFTGFPPEIQRLIFQYSYPSDLLNIVQNVPELKHLITSDAFKIVTNDVPNLKLKYGLSDDFFLDYKCSMEIKNIESEADYFEYNRLSRDYFIKERNNRVLDPSLLKGFKGAILIEIYDVRTMLNKFDYHLLKHDPIEIYWHSSRVDFDFFTNMFGTSGQRLKKINILLRTENEFDKKLKDKDHEKAQNDQPYEVYDVSDIPRGIPSNVLQIPFAKSLYLDELEGYSIPGIRATVPDLEKINITFDHEFCYDPNIYLDEEDYEFNRVLGFLEDGRKKSKLTEFFETNMERPLDFLKYFQLKYFHNKKFKLFDNLQVSNLEKLVIDSSSIHSINNLDLPKLRSLDIKNSAIYEISNLKLDSIINVSIDLSSPHHVLKKKQMKHINFTIENIQSSTLENFNLTSSFKINKISNLGFPSLKAAKINSTTFSYSHLDTFGNILKTSDKLETIILTNTIEILKSEMTFPKVKTLSIKDSNELGKFDISNIESSFPELENLKIEGIPLDDLYHLFHIPSNLQTINISSCPDFNISKIGSQNSLRSLVLKNMKSISGFSGISLPLLTKLEIETSGKNHHLIQNCSFKILKALKIATKFTSPMTYDEFLTFLNNDIPQLENLVISGYTITNHFSTEPYPLLVHLKIDRIESIEISPSQTLKSLNLSQNFTTIDLNKSDELPNLKEYKEPKKKETLGSVLKKKKVYEEELDNMLKALEREKKELDRLQNLLKMKRDK</sequence>
<evidence type="ECO:0000256" key="1">
    <source>
        <dbReference type="SAM" id="Coils"/>
    </source>
</evidence>
<dbReference type="Gene3D" id="3.80.10.10">
    <property type="entry name" value="Ribonuclease Inhibitor"/>
    <property type="match status" value="1"/>
</dbReference>
<dbReference type="InterPro" id="IPR032675">
    <property type="entry name" value="LRR_dom_sf"/>
</dbReference>
<keyword evidence="3" id="KW-1185">Reference proteome</keyword>
<evidence type="ECO:0000313" key="3">
    <source>
        <dbReference type="Proteomes" id="UP000009328"/>
    </source>
</evidence>
<dbReference type="Proteomes" id="UP000009328">
    <property type="component" value="Unassembled WGS sequence"/>
</dbReference>
<dbReference type="SUPFAM" id="SSF52047">
    <property type="entry name" value="RNI-like"/>
    <property type="match status" value="1"/>
</dbReference>
<gene>
    <name evidence="2" type="ORF">BN7_705</name>
</gene>
<keyword evidence="1" id="KW-0175">Coiled coil</keyword>
<name>K0KJ78_WICCF</name>
<dbReference type="EMBL" id="CAIF01000012">
    <property type="protein sequence ID" value="CCH41168.1"/>
    <property type="molecule type" value="Genomic_DNA"/>
</dbReference>
<proteinExistence type="predicted"/>
<comment type="caution">
    <text evidence="2">The sequence shown here is derived from an EMBL/GenBank/DDBJ whole genome shotgun (WGS) entry which is preliminary data.</text>
</comment>